<proteinExistence type="predicted"/>
<sequence length="152" mass="17914">MKYTTEIILDLPREEVIRKLDNPDNMKHWQRGLINYEMLEGIPGKEGSKMKLEYKMGKRDMVLTETITKNNFPEEFHANYDTKGVHNVQRNYFHEIEGNKTKWVSESEFEFGGFGMKLMSWLMPGAFKKQSQKYLNDFKNFAENGTSVKDET</sequence>
<dbReference type="KEGG" id="aue:C5O00_10000"/>
<dbReference type="EMBL" id="CP027062">
    <property type="protein sequence ID" value="AVI51485.1"/>
    <property type="molecule type" value="Genomic_DNA"/>
</dbReference>
<dbReference type="OrthoDB" id="411301at2"/>
<gene>
    <name evidence="1" type="ORF">C5O00_10000</name>
</gene>
<reference evidence="1 2" key="1">
    <citation type="submission" date="2018-02" db="EMBL/GenBank/DDBJ databases">
        <title>Genomic analysis of the strain RR4-38 isolated from a seawater recirculating aquaculture system.</title>
        <authorList>
            <person name="Kim Y.-S."/>
            <person name="Jang Y.H."/>
            <person name="Kim K.-H."/>
        </authorList>
    </citation>
    <scope>NUCLEOTIDE SEQUENCE [LARGE SCALE GENOMIC DNA]</scope>
    <source>
        <strain evidence="1 2">RR4-38</strain>
    </source>
</reference>
<dbReference type="RefSeq" id="WP_105216725.1">
    <property type="nucleotide sequence ID" value="NZ_CP027062.1"/>
</dbReference>
<dbReference type="SUPFAM" id="SSF55961">
    <property type="entry name" value="Bet v1-like"/>
    <property type="match status" value="1"/>
</dbReference>
<accession>A0A2S0HXZ1</accession>
<organism evidence="1 2">
    <name type="scientific">Pukyongia salina</name>
    <dbReference type="NCBI Taxonomy" id="2094025"/>
    <lineage>
        <taxon>Bacteria</taxon>
        <taxon>Pseudomonadati</taxon>
        <taxon>Bacteroidota</taxon>
        <taxon>Flavobacteriia</taxon>
        <taxon>Flavobacteriales</taxon>
        <taxon>Flavobacteriaceae</taxon>
        <taxon>Pukyongia</taxon>
    </lineage>
</organism>
<name>A0A2S0HXZ1_9FLAO</name>
<dbReference type="Gene3D" id="3.30.530.20">
    <property type="match status" value="1"/>
</dbReference>
<evidence type="ECO:0000313" key="1">
    <source>
        <dbReference type="EMBL" id="AVI51485.1"/>
    </source>
</evidence>
<dbReference type="Proteomes" id="UP000238442">
    <property type="component" value="Chromosome"/>
</dbReference>
<dbReference type="CDD" id="cd07812">
    <property type="entry name" value="SRPBCC"/>
    <property type="match status" value="1"/>
</dbReference>
<dbReference type="AlphaFoldDB" id="A0A2S0HXZ1"/>
<protein>
    <submittedName>
        <fullName evidence="1">SRPBCC family protein</fullName>
    </submittedName>
</protein>
<dbReference type="InterPro" id="IPR023393">
    <property type="entry name" value="START-like_dom_sf"/>
</dbReference>
<keyword evidence="2" id="KW-1185">Reference proteome</keyword>
<evidence type="ECO:0000313" key="2">
    <source>
        <dbReference type="Proteomes" id="UP000238442"/>
    </source>
</evidence>